<name>A0AAV3PS07_LITER</name>
<comment type="caution">
    <text evidence="1">The sequence shown here is derived from an EMBL/GenBank/DDBJ whole genome shotgun (WGS) entry which is preliminary data.</text>
</comment>
<protein>
    <submittedName>
        <fullName evidence="1">Uncharacterized protein</fullName>
    </submittedName>
</protein>
<evidence type="ECO:0000313" key="2">
    <source>
        <dbReference type="Proteomes" id="UP001454036"/>
    </source>
</evidence>
<keyword evidence="2" id="KW-1185">Reference proteome</keyword>
<sequence length="93" mass="10769">MGKSITQIGLEELLKSGLVIDEAKWLEIELKAAIEEAKINSKLDPKKLWHFLTTKKLLKPSYSHSVHQLIYYSVYHNNDELVDGLPLYWFPSL</sequence>
<organism evidence="1 2">
    <name type="scientific">Lithospermum erythrorhizon</name>
    <name type="common">Purple gromwell</name>
    <name type="synonym">Lithospermum officinale var. erythrorhizon</name>
    <dbReference type="NCBI Taxonomy" id="34254"/>
    <lineage>
        <taxon>Eukaryota</taxon>
        <taxon>Viridiplantae</taxon>
        <taxon>Streptophyta</taxon>
        <taxon>Embryophyta</taxon>
        <taxon>Tracheophyta</taxon>
        <taxon>Spermatophyta</taxon>
        <taxon>Magnoliopsida</taxon>
        <taxon>eudicotyledons</taxon>
        <taxon>Gunneridae</taxon>
        <taxon>Pentapetalae</taxon>
        <taxon>asterids</taxon>
        <taxon>lamiids</taxon>
        <taxon>Boraginales</taxon>
        <taxon>Boraginaceae</taxon>
        <taxon>Boraginoideae</taxon>
        <taxon>Lithospermeae</taxon>
        <taxon>Lithospermum</taxon>
    </lineage>
</organism>
<dbReference type="EMBL" id="BAABME010018654">
    <property type="protein sequence ID" value="GAA0154567.1"/>
    <property type="molecule type" value="Genomic_DNA"/>
</dbReference>
<reference evidence="1 2" key="1">
    <citation type="submission" date="2024-01" db="EMBL/GenBank/DDBJ databases">
        <title>The complete chloroplast genome sequence of Lithospermum erythrorhizon: insights into the phylogenetic relationship among Boraginaceae species and the maternal lineages of purple gromwells.</title>
        <authorList>
            <person name="Okada T."/>
            <person name="Watanabe K."/>
        </authorList>
    </citation>
    <scope>NUCLEOTIDE SEQUENCE [LARGE SCALE GENOMIC DNA]</scope>
</reference>
<accession>A0AAV3PS07</accession>
<evidence type="ECO:0000313" key="1">
    <source>
        <dbReference type="EMBL" id="GAA0154567.1"/>
    </source>
</evidence>
<gene>
    <name evidence="1" type="ORF">LIER_37913</name>
</gene>
<dbReference type="Proteomes" id="UP001454036">
    <property type="component" value="Unassembled WGS sequence"/>
</dbReference>
<dbReference type="AlphaFoldDB" id="A0AAV3PS07"/>
<proteinExistence type="predicted"/>